<accession>A0A412AZP1</accession>
<gene>
    <name evidence="1" type="ORF">DWY99_03760</name>
</gene>
<dbReference type="Pfam" id="PF11731">
    <property type="entry name" value="Cdd1"/>
    <property type="match status" value="1"/>
</dbReference>
<dbReference type="EMBL" id="QRTC01000009">
    <property type="protein sequence ID" value="RGQ42821.1"/>
    <property type="molecule type" value="Genomic_DNA"/>
</dbReference>
<sequence length="87" mass="10297">MKTELRKIPGVGKATEEDLIRLGYPTIESLKSANPEELYRRDCEITGTLIDRCQLYVYRCAVYFAKTEHPDPEKLRWWYWKDQKKGG</sequence>
<protein>
    <submittedName>
        <fullName evidence="1">Pathogenicity locus</fullName>
    </submittedName>
</protein>
<dbReference type="Proteomes" id="UP000284751">
    <property type="component" value="Unassembled WGS sequence"/>
</dbReference>
<proteinExistence type="predicted"/>
<organism evidence="1 2">
    <name type="scientific">[Clostridium] leptum</name>
    <dbReference type="NCBI Taxonomy" id="1535"/>
    <lineage>
        <taxon>Bacteria</taxon>
        <taxon>Bacillati</taxon>
        <taxon>Bacillota</taxon>
        <taxon>Clostridia</taxon>
        <taxon>Eubacteriales</taxon>
        <taxon>Oscillospiraceae</taxon>
        <taxon>Oscillospiraceae incertae sedis</taxon>
    </lineage>
</organism>
<evidence type="ECO:0000313" key="1">
    <source>
        <dbReference type="EMBL" id="RGQ42821.1"/>
    </source>
</evidence>
<evidence type="ECO:0000313" key="2">
    <source>
        <dbReference type="Proteomes" id="UP000284751"/>
    </source>
</evidence>
<dbReference type="Gene3D" id="1.10.150.20">
    <property type="entry name" value="5' to 3' exonuclease, C-terminal subdomain"/>
    <property type="match status" value="1"/>
</dbReference>
<reference evidence="1 2" key="1">
    <citation type="submission" date="2018-08" db="EMBL/GenBank/DDBJ databases">
        <title>A genome reference for cultivated species of the human gut microbiota.</title>
        <authorList>
            <person name="Zou Y."/>
            <person name="Xue W."/>
            <person name="Luo G."/>
        </authorList>
    </citation>
    <scope>NUCLEOTIDE SEQUENCE [LARGE SCALE GENOMIC DNA]</scope>
    <source>
        <strain evidence="1 2">AF28-26</strain>
    </source>
</reference>
<dbReference type="AlphaFoldDB" id="A0A412AZP1"/>
<name>A0A412AZP1_9FIRM</name>
<dbReference type="InterPro" id="IPR021725">
    <property type="entry name" value="Cdd1"/>
</dbReference>
<comment type="caution">
    <text evidence="1">The sequence shown here is derived from an EMBL/GenBank/DDBJ whole genome shotgun (WGS) entry which is preliminary data.</text>
</comment>